<evidence type="ECO:0000256" key="8">
    <source>
        <dbReference type="ARBA" id="ARBA00023033"/>
    </source>
</evidence>
<dbReference type="Gene3D" id="1.10.630.10">
    <property type="entry name" value="Cytochrome P450"/>
    <property type="match status" value="1"/>
</dbReference>
<name>A0AAD4LQG8_9AGAM</name>
<dbReference type="Proteomes" id="UP001201163">
    <property type="component" value="Unassembled WGS sequence"/>
</dbReference>
<organism evidence="10 11">
    <name type="scientific">Lactarius akahatsu</name>
    <dbReference type="NCBI Taxonomy" id="416441"/>
    <lineage>
        <taxon>Eukaryota</taxon>
        <taxon>Fungi</taxon>
        <taxon>Dikarya</taxon>
        <taxon>Basidiomycota</taxon>
        <taxon>Agaricomycotina</taxon>
        <taxon>Agaricomycetes</taxon>
        <taxon>Russulales</taxon>
        <taxon>Russulaceae</taxon>
        <taxon>Lactarius</taxon>
    </lineage>
</organism>
<dbReference type="AlphaFoldDB" id="A0AAD4LQG8"/>
<evidence type="ECO:0000256" key="5">
    <source>
        <dbReference type="ARBA" id="ARBA00022723"/>
    </source>
</evidence>
<comment type="cofactor">
    <cofactor evidence="1 9">
        <name>heme</name>
        <dbReference type="ChEBI" id="CHEBI:30413"/>
    </cofactor>
</comment>
<dbReference type="GO" id="GO:0016705">
    <property type="term" value="F:oxidoreductase activity, acting on paired donors, with incorporation or reduction of molecular oxygen"/>
    <property type="evidence" value="ECO:0007669"/>
    <property type="project" value="InterPro"/>
</dbReference>
<comment type="similarity">
    <text evidence="3">Belongs to the cytochrome P450 family.</text>
</comment>
<sequence>MAPIVHVAVASFTILTLKILVELISVSIRSPLSNLPGPPSSIFLGHIDQLFHPQGWDFHMKTVAAFGTAVRLRGFLGEDVLYLTDPLGLRSILTKEHGDIYDEPPMIIEQNKLLWGPGLSSSTGAAHKKQRRVLNAVFSVQRMRMIMPILWDVTRRLEESLAKLSRGSCTEIDMLMWMSRVSLESIGQAGVGVPFDTLAETSPPSEYMLASKQLIPLSFPLQGFMRLIPSIVRIGTPRFRGFLAKIAPHPNIRKLREIIYILYNTNKSMYQQRVHVIMQAEKIGGAENTGNDMVSVLIQQNRGVDAVYKLSDDELISQMGTLIYAGHDMTSVALSRILHVLSLNQERQERLRLELMDARVQRRDISYDELMVLPYLDAVCKETLRLYPPVTQLHRVPCKDSSIPLARPVMGIDGETIDHICIGAGTTVVVGVAAVNRDPAIWGADADQWIPERWLGPLPETVVGAYLPGVYTHTMTFMGGGRSCIGFKFAEMEIKTVLYVLLSRMKFEPSETPIVWNMFNFATPTAQGSDGPCMPLKVTLLSE</sequence>
<comment type="pathway">
    <text evidence="2">Secondary metabolite biosynthesis.</text>
</comment>
<dbReference type="PRINTS" id="PR00385">
    <property type="entry name" value="P450"/>
</dbReference>
<evidence type="ECO:0000256" key="3">
    <source>
        <dbReference type="ARBA" id="ARBA00010617"/>
    </source>
</evidence>
<evidence type="ECO:0000256" key="2">
    <source>
        <dbReference type="ARBA" id="ARBA00005179"/>
    </source>
</evidence>
<keyword evidence="5 9" id="KW-0479">Metal-binding</keyword>
<evidence type="ECO:0000313" key="11">
    <source>
        <dbReference type="Proteomes" id="UP001201163"/>
    </source>
</evidence>
<dbReference type="InterPro" id="IPR036396">
    <property type="entry name" value="Cyt_P450_sf"/>
</dbReference>
<dbReference type="PRINTS" id="PR00465">
    <property type="entry name" value="EP450IV"/>
</dbReference>
<keyword evidence="4 9" id="KW-0349">Heme</keyword>
<keyword evidence="8" id="KW-0503">Monooxygenase</keyword>
<keyword evidence="11" id="KW-1185">Reference proteome</keyword>
<evidence type="ECO:0000256" key="4">
    <source>
        <dbReference type="ARBA" id="ARBA00022617"/>
    </source>
</evidence>
<protein>
    <submittedName>
        <fullName evidence="10">Cytochrome P450</fullName>
    </submittedName>
</protein>
<evidence type="ECO:0000256" key="9">
    <source>
        <dbReference type="PIRSR" id="PIRSR602403-1"/>
    </source>
</evidence>
<evidence type="ECO:0000256" key="6">
    <source>
        <dbReference type="ARBA" id="ARBA00023002"/>
    </source>
</evidence>
<evidence type="ECO:0000256" key="7">
    <source>
        <dbReference type="ARBA" id="ARBA00023004"/>
    </source>
</evidence>
<dbReference type="InterPro" id="IPR050121">
    <property type="entry name" value="Cytochrome_P450_monoxygenase"/>
</dbReference>
<dbReference type="GO" id="GO:0004497">
    <property type="term" value="F:monooxygenase activity"/>
    <property type="evidence" value="ECO:0007669"/>
    <property type="project" value="UniProtKB-KW"/>
</dbReference>
<dbReference type="InterPro" id="IPR001128">
    <property type="entry name" value="Cyt_P450"/>
</dbReference>
<accession>A0AAD4LQG8</accession>
<keyword evidence="7 9" id="KW-0408">Iron</keyword>
<dbReference type="GO" id="GO:0005506">
    <property type="term" value="F:iron ion binding"/>
    <property type="evidence" value="ECO:0007669"/>
    <property type="project" value="InterPro"/>
</dbReference>
<dbReference type="EMBL" id="JAKELL010000008">
    <property type="protein sequence ID" value="KAH8996694.1"/>
    <property type="molecule type" value="Genomic_DNA"/>
</dbReference>
<evidence type="ECO:0000313" key="10">
    <source>
        <dbReference type="EMBL" id="KAH8996694.1"/>
    </source>
</evidence>
<comment type="caution">
    <text evidence="10">The sequence shown here is derived from an EMBL/GenBank/DDBJ whole genome shotgun (WGS) entry which is preliminary data.</text>
</comment>
<dbReference type="Pfam" id="PF00067">
    <property type="entry name" value="p450"/>
    <property type="match status" value="1"/>
</dbReference>
<reference evidence="10" key="1">
    <citation type="submission" date="2022-01" db="EMBL/GenBank/DDBJ databases">
        <title>Comparative genomics reveals a dynamic genome evolution in the ectomycorrhizal milk-cap (Lactarius) mushrooms.</title>
        <authorList>
            <consortium name="DOE Joint Genome Institute"/>
            <person name="Lebreton A."/>
            <person name="Tang N."/>
            <person name="Kuo A."/>
            <person name="LaButti K."/>
            <person name="Drula E."/>
            <person name="Barry K."/>
            <person name="Clum A."/>
            <person name="Lipzen A."/>
            <person name="Mousain D."/>
            <person name="Ng V."/>
            <person name="Wang R."/>
            <person name="Wang X."/>
            <person name="Dai Y."/>
            <person name="Henrissat B."/>
            <person name="Grigoriev I.V."/>
            <person name="Guerin-Laguette A."/>
            <person name="Yu F."/>
            <person name="Martin F.M."/>
        </authorList>
    </citation>
    <scope>NUCLEOTIDE SEQUENCE</scope>
    <source>
        <strain evidence="10">QP</strain>
    </source>
</reference>
<keyword evidence="6" id="KW-0560">Oxidoreductase</keyword>
<proteinExistence type="inferred from homology"/>
<dbReference type="InterPro" id="IPR002403">
    <property type="entry name" value="Cyt_P450_E_grp-IV"/>
</dbReference>
<dbReference type="GO" id="GO:0020037">
    <property type="term" value="F:heme binding"/>
    <property type="evidence" value="ECO:0007669"/>
    <property type="project" value="InterPro"/>
</dbReference>
<dbReference type="SUPFAM" id="SSF48264">
    <property type="entry name" value="Cytochrome P450"/>
    <property type="match status" value="1"/>
</dbReference>
<evidence type="ECO:0000256" key="1">
    <source>
        <dbReference type="ARBA" id="ARBA00001971"/>
    </source>
</evidence>
<dbReference type="PANTHER" id="PTHR24305">
    <property type="entry name" value="CYTOCHROME P450"/>
    <property type="match status" value="1"/>
</dbReference>
<dbReference type="PANTHER" id="PTHR24305:SF166">
    <property type="entry name" value="CYTOCHROME P450 12A4, MITOCHONDRIAL-RELATED"/>
    <property type="match status" value="1"/>
</dbReference>
<gene>
    <name evidence="10" type="ORF">EDB92DRAFT_1793664</name>
</gene>
<feature type="binding site" description="axial binding residue" evidence="9">
    <location>
        <position position="484"/>
    </location>
    <ligand>
        <name>heme</name>
        <dbReference type="ChEBI" id="CHEBI:30413"/>
    </ligand>
    <ligandPart>
        <name>Fe</name>
        <dbReference type="ChEBI" id="CHEBI:18248"/>
    </ligandPart>
</feature>